<feature type="transmembrane region" description="Helical" evidence="7">
    <location>
        <begin position="657"/>
        <end position="676"/>
    </location>
</feature>
<dbReference type="Gene3D" id="1.20.1640.10">
    <property type="entry name" value="Multidrug efflux transporter AcrB transmembrane domain"/>
    <property type="match status" value="2"/>
</dbReference>
<feature type="transmembrane region" description="Helical" evidence="7">
    <location>
        <begin position="321"/>
        <end position="348"/>
    </location>
</feature>
<keyword evidence="10" id="KW-1185">Reference proteome</keyword>
<comment type="caution">
    <text evidence="9">The sequence shown here is derived from an EMBL/GenBank/DDBJ whole genome shotgun (WGS) entry which is preliminary data.</text>
</comment>
<dbReference type="InterPro" id="IPR004869">
    <property type="entry name" value="MMPL_dom"/>
</dbReference>
<evidence type="ECO:0000256" key="2">
    <source>
        <dbReference type="ARBA" id="ARBA00010157"/>
    </source>
</evidence>
<evidence type="ECO:0000259" key="8">
    <source>
        <dbReference type="PROSITE" id="PS50156"/>
    </source>
</evidence>
<comment type="similarity">
    <text evidence="2">Belongs to the resistance-nodulation-cell division (RND) (TC 2.A.6) family. MmpL subfamily.</text>
</comment>
<keyword evidence="4 7" id="KW-0812">Transmembrane</keyword>
<evidence type="ECO:0000256" key="7">
    <source>
        <dbReference type="SAM" id="Phobius"/>
    </source>
</evidence>
<evidence type="ECO:0000313" key="9">
    <source>
        <dbReference type="EMBL" id="GGN68449.1"/>
    </source>
</evidence>
<evidence type="ECO:0000256" key="1">
    <source>
        <dbReference type="ARBA" id="ARBA00004651"/>
    </source>
</evidence>
<dbReference type="SUPFAM" id="SSF82866">
    <property type="entry name" value="Multidrug efflux transporter AcrB transmembrane domain"/>
    <property type="match status" value="2"/>
</dbReference>
<dbReference type="PROSITE" id="PS50156">
    <property type="entry name" value="SSD"/>
    <property type="match status" value="1"/>
</dbReference>
<name>A0ABQ2K419_9NOCA</name>
<comment type="subcellular location">
    <subcellularLocation>
        <location evidence="1">Cell membrane</location>
        <topology evidence="1">Multi-pass membrane protein</topology>
    </subcellularLocation>
</comment>
<evidence type="ECO:0000256" key="6">
    <source>
        <dbReference type="ARBA" id="ARBA00023136"/>
    </source>
</evidence>
<keyword evidence="3" id="KW-1003">Cell membrane</keyword>
<evidence type="ECO:0000256" key="5">
    <source>
        <dbReference type="ARBA" id="ARBA00022989"/>
    </source>
</evidence>
<evidence type="ECO:0000313" key="10">
    <source>
        <dbReference type="Proteomes" id="UP000658127"/>
    </source>
</evidence>
<feature type="transmembrane region" description="Helical" evidence="7">
    <location>
        <begin position="218"/>
        <end position="241"/>
    </location>
</feature>
<dbReference type="Proteomes" id="UP000658127">
    <property type="component" value="Unassembled WGS sequence"/>
</dbReference>
<proteinExistence type="inferred from homology"/>
<feature type="transmembrane region" description="Helical" evidence="7">
    <location>
        <begin position="296"/>
        <end position="315"/>
    </location>
</feature>
<feature type="domain" description="SSD" evidence="8">
    <location>
        <begin position="214"/>
        <end position="346"/>
    </location>
</feature>
<dbReference type="InterPro" id="IPR000731">
    <property type="entry name" value="SSD"/>
</dbReference>
<dbReference type="PANTHER" id="PTHR33406">
    <property type="entry name" value="MEMBRANE PROTEIN MJ1562-RELATED"/>
    <property type="match status" value="1"/>
</dbReference>
<protein>
    <submittedName>
        <fullName evidence="9">Membrane protein</fullName>
    </submittedName>
</protein>
<sequence length="751" mass="79365">MLIYRLDPEGDHSMIATLVTRYPRKVLVGAFIVFLLFGVVAAGAMDALTQSRFESATAESADAERMLAEQFGTGTPNIAVLVTPEAGRSVDDVDIARAGRDFTELLRAEPGVEDVTSFWDAGSSPTLASENRGEALILAWAPGSANHVRNELLPELESRLVAADEAATQVSVTLAGSDQVFRAAAVQSRQDFLRAEMLILPLVLGLLWLVFRRVVLALVTIGIGLFSVVGTLAILRIIAGFTDVSPFAANIALTMGIALGVDYGLFLTYRFREELAAGREVADAVRSALRAAGHTIIFSAATVAAGLAALFVFQFPFLSSFAYAGIAVVATALIGVGVILPATLTLLGTRALPRNPQRAGSTATGLWVRVTSAVIRRPALGGAVGLIALLVLGAPALGAQFGAPDDRVLQPSQPVRTVYDTIRAEFLTEDADAVAVVAPDASPDSIGEYAARLSLVPGVLRVDSALGTYVQGTATVPGDPTTRARFTAEDGTGTWLSVLPTRAQLDEGVNHFVRDIRATAAPSAVIVGGSPAMMEDYIDGVVDRFPLVGLLIALVTFLILFVMTGSVIAPLKATVLNMLSLSVMFGVLVWGFQDGNLAGILDFTPTGLIEPSIPILMFCIAYGLSMDYEVFLLSRIKEEYDRTGDANQSVVQGISRSAPLVTAAALILAISFAVYATSGVTFLQQLGLGMALTVLVDATIVRGILVPAFMRLAGPWNWWAPAPLRRLHARIPVSEPLSVTKAVDVQPVARS</sequence>
<dbReference type="InterPro" id="IPR050545">
    <property type="entry name" value="Mycobact_MmpL"/>
</dbReference>
<feature type="transmembrane region" description="Helical" evidence="7">
    <location>
        <begin position="379"/>
        <end position="401"/>
    </location>
</feature>
<keyword evidence="6 7" id="KW-0472">Membrane</keyword>
<evidence type="ECO:0000256" key="3">
    <source>
        <dbReference type="ARBA" id="ARBA00022475"/>
    </source>
</evidence>
<feature type="transmembrane region" description="Helical" evidence="7">
    <location>
        <begin position="247"/>
        <end position="269"/>
    </location>
</feature>
<feature type="transmembrane region" description="Helical" evidence="7">
    <location>
        <begin position="613"/>
        <end position="636"/>
    </location>
</feature>
<accession>A0ABQ2K419</accession>
<dbReference type="Pfam" id="PF03176">
    <property type="entry name" value="MMPL"/>
    <property type="match status" value="2"/>
</dbReference>
<dbReference type="EMBL" id="BMNE01000001">
    <property type="protein sequence ID" value="GGN68449.1"/>
    <property type="molecule type" value="Genomic_DNA"/>
</dbReference>
<reference evidence="10" key="1">
    <citation type="journal article" date="2019" name="Int. J. Syst. Evol. Microbiol.">
        <title>The Global Catalogue of Microorganisms (GCM) 10K type strain sequencing project: providing services to taxonomists for standard genome sequencing and annotation.</title>
        <authorList>
            <consortium name="The Broad Institute Genomics Platform"/>
            <consortium name="The Broad Institute Genome Sequencing Center for Infectious Disease"/>
            <person name="Wu L."/>
            <person name="Ma J."/>
        </authorList>
    </citation>
    <scope>NUCLEOTIDE SEQUENCE [LARGE SCALE GENOMIC DNA]</scope>
    <source>
        <strain evidence="10">CGMCC 4.7329</strain>
    </source>
</reference>
<gene>
    <name evidence="9" type="ORF">GCM10011610_05660</name>
</gene>
<feature type="transmembrane region" description="Helical" evidence="7">
    <location>
        <begin position="545"/>
        <end position="563"/>
    </location>
</feature>
<organism evidence="9 10">
    <name type="scientific">Nocardia rhizosphaerihabitans</name>
    <dbReference type="NCBI Taxonomy" id="1691570"/>
    <lineage>
        <taxon>Bacteria</taxon>
        <taxon>Bacillati</taxon>
        <taxon>Actinomycetota</taxon>
        <taxon>Actinomycetes</taxon>
        <taxon>Mycobacteriales</taxon>
        <taxon>Nocardiaceae</taxon>
        <taxon>Nocardia</taxon>
    </lineage>
</organism>
<feature type="transmembrane region" description="Helical" evidence="7">
    <location>
        <begin position="26"/>
        <end position="45"/>
    </location>
</feature>
<evidence type="ECO:0000256" key="4">
    <source>
        <dbReference type="ARBA" id="ARBA00022692"/>
    </source>
</evidence>
<keyword evidence="5 7" id="KW-1133">Transmembrane helix</keyword>
<dbReference type="PANTHER" id="PTHR33406:SF11">
    <property type="entry name" value="MEMBRANE PROTEIN SCO6666-RELATED"/>
    <property type="match status" value="1"/>
</dbReference>
<feature type="transmembrane region" description="Helical" evidence="7">
    <location>
        <begin position="192"/>
        <end position="211"/>
    </location>
</feature>
<feature type="transmembrane region" description="Helical" evidence="7">
    <location>
        <begin position="575"/>
        <end position="593"/>
    </location>
</feature>